<dbReference type="EMBL" id="BAABLF010000001">
    <property type="protein sequence ID" value="GAA5186287.1"/>
    <property type="molecule type" value="Genomic_DNA"/>
</dbReference>
<dbReference type="SUPFAM" id="SSF55961">
    <property type="entry name" value="Bet v1-like"/>
    <property type="match status" value="1"/>
</dbReference>
<dbReference type="Pfam" id="PF03364">
    <property type="entry name" value="Polyketide_cyc"/>
    <property type="match status" value="1"/>
</dbReference>
<dbReference type="InterPro" id="IPR044996">
    <property type="entry name" value="COQ10-like"/>
</dbReference>
<dbReference type="InterPro" id="IPR005031">
    <property type="entry name" value="COQ10_START"/>
</dbReference>
<protein>
    <submittedName>
        <fullName evidence="4">Type II toxin-antitoxin system RatA family toxin</fullName>
    </submittedName>
</protein>
<dbReference type="InterPro" id="IPR023393">
    <property type="entry name" value="START-like_dom_sf"/>
</dbReference>
<keyword evidence="5" id="KW-1185">Reference proteome</keyword>
<evidence type="ECO:0000313" key="5">
    <source>
        <dbReference type="Proteomes" id="UP001501600"/>
    </source>
</evidence>
<gene>
    <name evidence="4" type="ORF">GCM10025772_01520</name>
</gene>
<dbReference type="PANTHER" id="PTHR12901">
    <property type="entry name" value="SPERM PROTEIN HOMOLOG"/>
    <property type="match status" value="1"/>
</dbReference>
<evidence type="ECO:0000313" key="4">
    <source>
        <dbReference type="EMBL" id="GAA5186287.1"/>
    </source>
</evidence>
<dbReference type="Gene3D" id="3.30.530.20">
    <property type="match status" value="1"/>
</dbReference>
<proteinExistence type="inferred from homology"/>
<reference evidence="5" key="1">
    <citation type="journal article" date="2019" name="Int. J. Syst. Evol. Microbiol.">
        <title>The Global Catalogue of Microorganisms (GCM) 10K type strain sequencing project: providing services to taxonomists for standard genome sequencing and annotation.</title>
        <authorList>
            <consortium name="The Broad Institute Genomics Platform"/>
            <consortium name="The Broad Institute Genome Sequencing Center for Infectious Disease"/>
            <person name="Wu L."/>
            <person name="Ma J."/>
        </authorList>
    </citation>
    <scope>NUCLEOTIDE SEQUENCE [LARGE SCALE GENOMIC DNA]</scope>
    <source>
        <strain evidence="5">JCM 18720</strain>
    </source>
</reference>
<dbReference type="Proteomes" id="UP001501600">
    <property type="component" value="Unassembled WGS sequence"/>
</dbReference>
<evidence type="ECO:0000256" key="1">
    <source>
        <dbReference type="ARBA" id="ARBA00008918"/>
    </source>
</evidence>
<keyword evidence="2" id="KW-1277">Toxin-antitoxin system</keyword>
<sequence>MPEINRSALVRFSAAQMYDLVNDVASYPQFLPGCVDSEIHEREDARMIASVSVKKVGIAQTFTTENALEANRSITMKLKSGPFRQLEGVWRFTELREDACKVELVLQFEFANVLVEKAFGRVFNELAQSMVHSFSTRAKEVYGG</sequence>
<accession>A0ABP9RT51</accession>
<comment type="similarity">
    <text evidence="1">Belongs to the ribosome association toxin RatA family.</text>
</comment>
<dbReference type="PANTHER" id="PTHR12901:SF10">
    <property type="entry name" value="COENZYME Q-BINDING PROTEIN COQ10, MITOCHONDRIAL"/>
    <property type="match status" value="1"/>
</dbReference>
<organism evidence="4 5">
    <name type="scientific">Ferrimonas gelatinilytica</name>
    <dbReference type="NCBI Taxonomy" id="1255257"/>
    <lineage>
        <taxon>Bacteria</taxon>
        <taxon>Pseudomonadati</taxon>
        <taxon>Pseudomonadota</taxon>
        <taxon>Gammaproteobacteria</taxon>
        <taxon>Alteromonadales</taxon>
        <taxon>Ferrimonadaceae</taxon>
        <taxon>Ferrimonas</taxon>
    </lineage>
</organism>
<dbReference type="RefSeq" id="WP_345315120.1">
    <property type="nucleotide sequence ID" value="NZ_BAABLF010000001.1"/>
</dbReference>
<evidence type="ECO:0000259" key="3">
    <source>
        <dbReference type="Pfam" id="PF03364"/>
    </source>
</evidence>
<name>A0ABP9RT51_9GAMM</name>
<dbReference type="CDD" id="cd07813">
    <property type="entry name" value="COQ10p_like"/>
    <property type="match status" value="1"/>
</dbReference>
<comment type="caution">
    <text evidence="4">The sequence shown here is derived from an EMBL/GenBank/DDBJ whole genome shotgun (WGS) entry which is preliminary data.</text>
</comment>
<feature type="domain" description="Coenzyme Q-binding protein COQ10 START" evidence="3">
    <location>
        <begin position="11"/>
        <end position="134"/>
    </location>
</feature>
<evidence type="ECO:0000256" key="2">
    <source>
        <dbReference type="ARBA" id="ARBA00022649"/>
    </source>
</evidence>